<sequence length="594" mass="65046">MKRLLLFTVASSLLHAISCAVGKTPLLLEKNLLCQSKELNYWNAIILHDFKAIMAPQDAAAPSGIDGPLIIGSDLAIDNYYINSKGSVQCQSQYNETIPLAEYGLYMNRKAEHALATHQRYQIKDAIISGSIQLHGETGVQHASFHDGLVRPMQSCRLLVNSSPHQETTPSLATYENIAKKTSLYLALQKATHILSKDGQIKSLHPHDSANDKYYYFNFASCQNNAPCDINTEATYLSDPGVFLQAAGAKDVVWPTDKPIVLNIPVTRHATFKLDIPQTLISQLPACNTVWNFFTVDEQGIIDESAEQAFTVNRVSDTMIGGTFLLPFGKVVDGPSGGFAGQLIASNYESKGASLYDFEAIDASCHIASASCWPHLTGDDAMPAQEEPEQQDDLEWMIRRGRRLLPVVIQEEFQSASMVDEISRALASTTTVTEIVFPSEAASGSSASSMLSEYTSLLDVLSPQQFLDEGLLLNEDDAIVNPTNEADMEAFADAHPGQQSGHPVMERPVDFTPLREGPKTTVTSYVGTRTMTHHTVEQTSITMPFSRVKTMQTTTTITSYTGTETFTVALPHQVEAHPTGVSFDLIGDRVVTLY</sequence>
<dbReference type="InterPro" id="IPR026588">
    <property type="entry name" value="Choice_anch_A"/>
</dbReference>
<evidence type="ECO:0000256" key="1">
    <source>
        <dbReference type="SAM" id="SignalP"/>
    </source>
</evidence>
<dbReference type="EMBL" id="AMYB01000001">
    <property type="protein sequence ID" value="OAD07798.1"/>
    <property type="molecule type" value="Genomic_DNA"/>
</dbReference>
<proteinExistence type="predicted"/>
<keyword evidence="4" id="KW-1185">Reference proteome</keyword>
<dbReference type="Proteomes" id="UP000077051">
    <property type="component" value="Unassembled WGS sequence"/>
</dbReference>
<dbReference type="AlphaFoldDB" id="A0A168PJ05"/>
<gene>
    <name evidence="3" type="ORF">MUCCIDRAFT_158052</name>
</gene>
<keyword evidence="1" id="KW-0732">Signal</keyword>
<reference evidence="3 4" key="1">
    <citation type="submission" date="2015-06" db="EMBL/GenBank/DDBJ databases">
        <title>Expansion of signal transduction pathways in fungi by whole-genome duplication.</title>
        <authorList>
            <consortium name="DOE Joint Genome Institute"/>
            <person name="Corrochano L.M."/>
            <person name="Kuo A."/>
            <person name="Marcet-Houben M."/>
            <person name="Polaino S."/>
            <person name="Salamov A."/>
            <person name="Villalobos J.M."/>
            <person name="Alvarez M.I."/>
            <person name="Avalos J."/>
            <person name="Benito E.P."/>
            <person name="Benoit I."/>
            <person name="Burger G."/>
            <person name="Camino L.P."/>
            <person name="Canovas D."/>
            <person name="Cerda-Olmedo E."/>
            <person name="Cheng J.-F."/>
            <person name="Dominguez A."/>
            <person name="Elias M."/>
            <person name="Eslava A.P."/>
            <person name="Glaser F."/>
            <person name="Grimwood J."/>
            <person name="Gutierrez G."/>
            <person name="Heitman J."/>
            <person name="Henrissat B."/>
            <person name="Iturriaga E.A."/>
            <person name="Lang B.F."/>
            <person name="Lavin J.L."/>
            <person name="Lee S."/>
            <person name="Li W."/>
            <person name="Lindquist E."/>
            <person name="Lopez-Garcia S."/>
            <person name="Luque E.M."/>
            <person name="Marcos A.T."/>
            <person name="Martin J."/>
            <person name="Mccluskey K."/>
            <person name="Medina H.R."/>
            <person name="Miralles-Duran A."/>
            <person name="Miyazaki A."/>
            <person name="Munoz-Torres E."/>
            <person name="Oguiza J.A."/>
            <person name="Ohm R."/>
            <person name="Olmedo M."/>
            <person name="Orejas M."/>
            <person name="Ortiz-Castellanos L."/>
            <person name="Pisabarro A.G."/>
            <person name="Rodriguez-Romero J."/>
            <person name="Ruiz-Herrera J."/>
            <person name="Ruiz-Vazquez R."/>
            <person name="Sanz C."/>
            <person name="Schackwitz W."/>
            <person name="Schmutz J."/>
            <person name="Shahriari M."/>
            <person name="Shelest E."/>
            <person name="Silva-Franco F."/>
            <person name="Soanes D."/>
            <person name="Syed K."/>
            <person name="Tagua V.G."/>
            <person name="Talbot N.J."/>
            <person name="Thon M."/>
            <person name="De Vries R.P."/>
            <person name="Wiebenga A."/>
            <person name="Yadav J.S."/>
            <person name="Braun E.L."/>
            <person name="Baker S."/>
            <person name="Garre V."/>
            <person name="Horwitz B."/>
            <person name="Torres-Martinez S."/>
            <person name="Idnurm A."/>
            <person name="Herrera-Estrella A."/>
            <person name="Gabaldon T."/>
            <person name="Grigoriev I.V."/>
        </authorList>
    </citation>
    <scope>NUCLEOTIDE SEQUENCE [LARGE SCALE GENOMIC DNA]</scope>
    <source>
        <strain evidence="3 4">CBS 277.49</strain>
    </source>
</reference>
<feature type="chain" id="PRO_5007899633" description="Choice-of-anchor A domain-containing protein" evidence="1">
    <location>
        <begin position="20"/>
        <end position="594"/>
    </location>
</feature>
<dbReference type="VEuPathDB" id="FungiDB:MUCCIDRAFT_158052"/>
<evidence type="ECO:0000313" key="3">
    <source>
        <dbReference type="EMBL" id="OAD07798.1"/>
    </source>
</evidence>
<feature type="domain" description="Choice-of-anchor A" evidence="2">
    <location>
        <begin position="39"/>
        <end position="352"/>
    </location>
</feature>
<organism evidence="3 4">
    <name type="scientific">Mucor lusitanicus CBS 277.49</name>
    <dbReference type="NCBI Taxonomy" id="747725"/>
    <lineage>
        <taxon>Eukaryota</taxon>
        <taxon>Fungi</taxon>
        <taxon>Fungi incertae sedis</taxon>
        <taxon>Mucoromycota</taxon>
        <taxon>Mucoromycotina</taxon>
        <taxon>Mucoromycetes</taxon>
        <taxon>Mucorales</taxon>
        <taxon>Mucorineae</taxon>
        <taxon>Mucoraceae</taxon>
        <taxon>Mucor</taxon>
    </lineage>
</organism>
<feature type="signal peptide" evidence="1">
    <location>
        <begin position="1"/>
        <end position="19"/>
    </location>
</feature>
<dbReference type="STRING" id="747725.A0A168PJ05"/>
<evidence type="ECO:0000313" key="4">
    <source>
        <dbReference type="Proteomes" id="UP000077051"/>
    </source>
</evidence>
<dbReference type="OrthoDB" id="2269320at2759"/>
<accession>A0A168PJ05</accession>
<name>A0A168PJ05_MUCCL</name>
<dbReference type="Pfam" id="PF20597">
    <property type="entry name" value="pAdhesive_15"/>
    <property type="match status" value="1"/>
</dbReference>
<protein>
    <recommendedName>
        <fullName evidence="2">Choice-of-anchor A domain-containing protein</fullName>
    </recommendedName>
</protein>
<evidence type="ECO:0000259" key="2">
    <source>
        <dbReference type="Pfam" id="PF20597"/>
    </source>
</evidence>
<comment type="caution">
    <text evidence="3">The sequence shown here is derived from an EMBL/GenBank/DDBJ whole genome shotgun (WGS) entry which is preliminary data.</text>
</comment>